<comment type="caution">
    <text evidence="2">The sequence shown here is derived from an EMBL/GenBank/DDBJ whole genome shotgun (WGS) entry which is preliminary data.</text>
</comment>
<dbReference type="PANTHER" id="PTHR43546">
    <property type="entry name" value="UPF0173 METAL-DEPENDENT HYDROLASE MJ1163-RELATED"/>
    <property type="match status" value="1"/>
</dbReference>
<evidence type="ECO:0000259" key="1">
    <source>
        <dbReference type="Pfam" id="PF12706"/>
    </source>
</evidence>
<feature type="domain" description="Metallo-beta-lactamase" evidence="1">
    <location>
        <begin position="90"/>
        <end position="271"/>
    </location>
</feature>
<accession>A0AAV3U6F9</accession>
<dbReference type="InterPro" id="IPR001279">
    <property type="entry name" value="Metallo-B-lactamas"/>
</dbReference>
<reference evidence="3" key="1">
    <citation type="journal article" date="2019" name="Int. J. Syst. Evol. Microbiol.">
        <title>The Global Catalogue of Microorganisms (GCM) 10K type strain sequencing project: providing services to taxonomists for standard genome sequencing and annotation.</title>
        <authorList>
            <consortium name="The Broad Institute Genomics Platform"/>
            <consortium name="The Broad Institute Genome Sequencing Center for Infectious Disease"/>
            <person name="Wu L."/>
            <person name="Ma J."/>
        </authorList>
    </citation>
    <scope>NUCLEOTIDE SEQUENCE [LARGE SCALE GENOMIC DNA]</scope>
    <source>
        <strain evidence="3">JCM 19134</strain>
    </source>
</reference>
<dbReference type="EMBL" id="BAABLX010000029">
    <property type="protein sequence ID" value="GAA4951526.1"/>
    <property type="molecule type" value="Genomic_DNA"/>
</dbReference>
<dbReference type="Gene3D" id="3.60.15.10">
    <property type="entry name" value="Ribonuclease Z/Hydroxyacylglutathione hydrolase-like"/>
    <property type="match status" value="1"/>
</dbReference>
<evidence type="ECO:0000313" key="2">
    <source>
        <dbReference type="EMBL" id="GAA4951526.1"/>
    </source>
</evidence>
<dbReference type="Pfam" id="PF12706">
    <property type="entry name" value="Lactamase_B_2"/>
    <property type="match status" value="1"/>
</dbReference>
<dbReference type="SUPFAM" id="SSF56281">
    <property type="entry name" value="Metallo-hydrolase/oxidoreductase"/>
    <property type="match status" value="1"/>
</dbReference>
<name>A0AAV3U6F9_9ALTE</name>
<gene>
    <name evidence="2" type="ORF">GCM10025791_35030</name>
</gene>
<proteinExistence type="predicted"/>
<sequence>MHTKTDSTLAMNLSLIRPLSCYFFASIALGAASTTAESSQPNVRYLDSGQAAPTTTVALSKKAFAPSDEVTLYWLGMAGFLINNQGTTMMIDPLLEGFDMEVIIDFPIQASQVELLDAILITHSDNDHFSLPTLKNLAKTGAVSHATQYTHSLIQAQGLASIGHDIGADFSVGDNTKVTVMPVDHAWQNSYPDAAEREFKLEDSAGFWITTSQGTIWATGDSRLMAEQLTYAPKPDVILFDFSDSEWHFTLAGAVKLANHYPNAQLLLHHWGSVDAPDFAPFNGDPNDLFGLIDNPERIHVLLPGEPFTLSAQPTNHSNTPSQ</sequence>
<dbReference type="InterPro" id="IPR036866">
    <property type="entry name" value="RibonucZ/Hydroxyglut_hydro"/>
</dbReference>
<dbReference type="AlphaFoldDB" id="A0AAV3U6F9"/>
<evidence type="ECO:0000313" key="3">
    <source>
        <dbReference type="Proteomes" id="UP001409585"/>
    </source>
</evidence>
<dbReference type="Proteomes" id="UP001409585">
    <property type="component" value="Unassembled WGS sequence"/>
</dbReference>
<dbReference type="InterPro" id="IPR050114">
    <property type="entry name" value="UPF0173_UPF0282_UlaG_hydrolase"/>
</dbReference>
<protein>
    <recommendedName>
        <fullName evidence="1">Metallo-beta-lactamase domain-containing protein</fullName>
    </recommendedName>
</protein>
<keyword evidence="3" id="KW-1185">Reference proteome</keyword>
<organism evidence="2 3">
    <name type="scientific">Halioxenophilus aromaticivorans</name>
    <dbReference type="NCBI Taxonomy" id="1306992"/>
    <lineage>
        <taxon>Bacteria</taxon>
        <taxon>Pseudomonadati</taxon>
        <taxon>Pseudomonadota</taxon>
        <taxon>Gammaproteobacteria</taxon>
        <taxon>Alteromonadales</taxon>
        <taxon>Alteromonadaceae</taxon>
        <taxon>Halioxenophilus</taxon>
    </lineage>
</organism>